<protein>
    <submittedName>
        <fullName evidence="1">Phytoene synthase</fullName>
    </submittedName>
</protein>
<name>A0A286GFU0_9PROT</name>
<dbReference type="Pfam" id="PF00494">
    <property type="entry name" value="SQS_PSY"/>
    <property type="match status" value="1"/>
</dbReference>
<reference evidence="1 2" key="1">
    <citation type="submission" date="2017-09" db="EMBL/GenBank/DDBJ databases">
        <authorList>
            <person name="Ehlers B."/>
            <person name="Leendertz F.H."/>
        </authorList>
    </citation>
    <scope>NUCLEOTIDE SEQUENCE [LARGE SCALE GENOMIC DNA]</scope>
    <source>
        <strain evidence="1 2">USBA 140</strain>
    </source>
</reference>
<dbReference type="Gene3D" id="1.10.600.10">
    <property type="entry name" value="Farnesyl Diphosphate Synthase"/>
    <property type="match status" value="1"/>
</dbReference>
<dbReference type="InterPro" id="IPR008949">
    <property type="entry name" value="Isoprenoid_synthase_dom_sf"/>
</dbReference>
<dbReference type="EMBL" id="OCNJ01000003">
    <property type="protein sequence ID" value="SOD93999.1"/>
    <property type="molecule type" value="Genomic_DNA"/>
</dbReference>
<dbReference type="PANTHER" id="PTHR31480">
    <property type="entry name" value="BIFUNCTIONAL LYCOPENE CYCLASE/PHYTOENE SYNTHASE"/>
    <property type="match status" value="1"/>
</dbReference>
<dbReference type="InterPro" id="IPR002060">
    <property type="entry name" value="Squ/phyt_synthse"/>
</dbReference>
<dbReference type="GO" id="GO:0016765">
    <property type="term" value="F:transferase activity, transferring alkyl or aryl (other than methyl) groups"/>
    <property type="evidence" value="ECO:0007669"/>
    <property type="project" value="UniProtKB-ARBA"/>
</dbReference>
<sequence length="290" mass="31282">MADAASRPVRTPPLSLVGEEVRRHDRDRFTTALFAPAEAREDLFAVYAFNAEVASIREKVHETMIGFMRLQWWRDTLDGIYAGGAVPAGHPVAQALAEAIRRRDLPRDAFDAVLEARELDMADEPPVDRAAFLAYARGSGGGLQRLAAHVLAGRDAETAAAAEDVGTAWTVVGLLRAAAFHAAQRRVYLPAADLAAQGEGPEVVVAGVPHAAVAAVAEQLAGEARGALAAARARRGAVRREAVPALLPAVLADGYLARLQRLDWNVFHPDMAMVDPQPLRLTLRAFLRRW</sequence>
<proteinExistence type="predicted"/>
<accession>A0A286GFU0</accession>
<dbReference type="Proteomes" id="UP000219621">
    <property type="component" value="Unassembled WGS sequence"/>
</dbReference>
<keyword evidence="2" id="KW-1185">Reference proteome</keyword>
<gene>
    <name evidence="1" type="ORF">SAMN05421508_103304</name>
</gene>
<dbReference type="AlphaFoldDB" id="A0A286GFU0"/>
<evidence type="ECO:0000313" key="2">
    <source>
        <dbReference type="Proteomes" id="UP000219621"/>
    </source>
</evidence>
<evidence type="ECO:0000313" key="1">
    <source>
        <dbReference type="EMBL" id="SOD93999.1"/>
    </source>
</evidence>
<dbReference type="RefSeq" id="WP_176525092.1">
    <property type="nucleotide sequence ID" value="NZ_OCNJ01000003.1"/>
</dbReference>
<organism evidence="1 2">
    <name type="scientific">Caenispirillum bisanense</name>
    <dbReference type="NCBI Taxonomy" id="414052"/>
    <lineage>
        <taxon>Bacteria</taxon>
        <taxon>Pseudomonadati</taxon>
        <taxon>Pseudomonadota</taxon>
        <taxon>Alphaproteobacteria</taxon>
        <taxon>Rhodospirillales</taxon>
        <taxon>Novispirillaceae</taxon>
        <taxon>Caenispirillum</taxon>
    </lineage>
</organism>
<dbReference type="SUPFAM" id="SSF48576">
    <property type="entry name" value="Terpenoid synthases"/>
    <property type="match status" value="1"/>
</dbReference>